<sequence length="160" mass="17819">MSAQTWSWTILLSLLPISELRGAIPYAMTQGIPFYIAWPVCVALNALVAPLVYIFLGTFHKLFYKWSFYARLFEKIIENARHKLHDKVEKYGYLGVTLFVAIPLPITGAYTGTLGAWILGLSRKKTILSVLVGVIISGTIVTGIMVFGHGAFSLFIKEVH</sequence>
<keyword evidence="1" id="KW-0472">Membrane</keyword>
<keyword evidence="1" id="KW-1133">Transmembrane helix</keyword>
<evidence type="ECO:0000256" key="1">
    <source>
        <dbReference type="SAM" id="Phobius"/>
    </source>
</evidence>
<accession>A0A5C1QM84</accession>
<dbReference type="RefSeq" id="WP_149485344.1">
    <property type="nucleotide sequence ID" value="NZ_CP036150.1"/>
</dbReference>
<keyword evidence="1" id="KW-0812">Transmembrane</keyword>
<gene>
    <name evidence="2" type="ORF">EXM22_04395</name>
</gene>
<dbReference type="InterPro" id="IPR009577">
    <property type="entry name" value="Sm_multidrug_ex"/>
</dbReference>
<dbReference type="Proteomes" id="UP000324209">
    <property type="component" value="Chromosome"/>
</dbReference>
<dbReference type="EMBL" id="CP036150">
    <property type="protein sequence ID" value="QEN07262.1"/>
    <property type="molecule type" value="Genomic_DNA"/>
</dbReference>
<name>A0A5C1QM84_9SPIO</name>
<dbReference type="AlphaFoldDB" id="A0A5C1QM84"/>
<organism evidence="2 3">
    <name type="scientific">Oceanispirochaeta crateris</name>
    <dbReference type="NCBI Taxonomy" id="2518645"/>
    <lineage>
        <taxon>Bacteria</taxon>
        <taxon>Pseudomonadati</taxon>
        <taxon>Spirochaetota</taxon>
        <taxon>Spirochaetia</taxon>
        <taxon>Spirochaetales</taxon>
        <taxon>Spirochaetaceae</taxon>
        <taxon>Oceanispirochaeta</taxon>
    </lineage>
</organism>
<feature type="transmembrane region" description="Helical" evidence="1">
    <location>
        <begin position="130"/>
        <end position="156"/>
    </location>
</feature>
<reference evidence="2 3" key="1">
    <citation type="submission" date="2019-02" db="EMBL/GenBank/DDBJ databases">
        <title>Complete Genome Sequence and Methylome Analysis of free living Spirochaetas.</title>
        <authorList>
            <person name="Fomenkov A."/>
            <person name="Dubinina G."/>
            <person name="Leshcheva N."/>
            <person name="Mikheeva N."/>
            <person name="Grabovich M."/>
            <person name="Vincze T."/>
            <person name="Roberts R.J."/>
        </authorList>
    </citation>
    <scope>NUCLEOTIDE SEQUENCE [LARGE SCALE GENOMIC DNA]</scope>
    <source>
        <strain evidence="2 3">K2</strain>
    </source>
</reference>
<proteinExistence type="predicted"/>
<dbReference type="PANTHER" id="PTHR36007:SF2">
    <property type="entry name" value="TRANSPORT PROTEIN-RELATED"/>
    <property type="match status" value="1"/>
</dbReference>
<dbReference type="KEGG" id="ock:EXM22_04395"/>
<dbReference type="OrthoDB" id="360192at2"/>
<keyword evidence="3" id="KW-1185">Reference proteome</keyword>
<evidence type="ECO:0000313" key="2">
    <source>
        <dbReference type="EMBL" id="QEN07262.1"/>
    </source>
</evidence>
<protein>
    <submittedName>
        <fullName evidence="2">Ligand-binding protein SH3</fullName>
    </submittedName>
</protein>
<evidence type="ECO:0000313" key="3">
    <source>
        <dbReference type="Proteomes" id="UP000324209"/>
    </source>
</evidence>
<feature type="transmembrane region" description="Helical" evidence="1">
    <location>
        <begin position="32"/>
        <end position="56"/>
    </location>
</feature>
<dbReference type="Pfam" id="PF06695">
    <property type="entry name" value="Sm_multidrug_ex"/>
    <property type="match status" value="1"/>
</dbReference>
<dbReference type="PANTHER" id="PTHR36007">
    <property type="entry name" value="TRANSPORT PROTEIN-RELATED"/>
    <property type="match status" value="1"/>
</dbReference>
<feature type="transmembrane region" description="Helical" evidence="1">
    <location>
        <begin position="91"/>
        <end position="110"/>
    </location>
</feature>